<sequence>MPYCGAMTNWDDTYRDAPVWVKEPAGPLVAEVETFADAQLAAAGDGARPVALDIGAGEGRNARYLAERGYRVIAVEQSSVAIERGKQAAAGQAWGEQITWIASRVENYAPPRRVELIALSYLQLPSEDLGAILQRAMGWLAPGGRLVLIGHDISNLAGGVGGPKNPDVLHRLEELLPYVAEGTIVRAEVIERYESESATGDADGEQAALDTVLHVIRPDQS</sequence>
<dbReference type="InterPro" id="IPR041698">
    <property type="entry name" value="Methyltransf_25"/>
</dbReference>
<dbReference type="SUPFAM" id="SSF53335">
    <property type="entry name" value="S-adenosyl-L-methionine-dependent methyltransferases"/>
    <property type="match status" value="1"/>
</dbReference>
<dbReference type="EMBL" id="FNQV01000006">
    <property type="protein sequence ID" value="SEA22509.1"/>
    <property type="molecule type" value="Genomic_DNA"/>
</dbReference>
<protein>
    <submittedName>
        <fullName evidence="2">SAM-dependent methyltransferase</fullName>
    </submittedName>
</protein>
<dbReference type="Proteomes" id="UP000199288">
    <property type="component" value="Unassembled WGS sequence"/>
</dbReference>
<dbReference type="GO" id="GO:0008168">
    <property type="term" value="F:methyltransferase activity"/>
    <property type="evidence" value="ECO:0007669"/>
    <property type="project" value="UniProtKB-KW"/>
</dbReference>
<dbReference type="GO" id="GO:0032259">
    <property type="term" value="P:methylation"/>
    <property type="evidence" value="ECO:0007669"/>
    <property type="project" value="UniProtKB-KW"/>
</dbReference>
<evidence type="ECO:0000313" key="2">
    <source>
        <dbReference type="EMBL" id="SEA22509.1"/>
    </source>
</evidence>
<name>A0A1H3ZFF7_9ACTO</name>
<evidence type="ECO:0000313" key="3">
    <source>
        <dbReference type="Proteomes" id="UP000199288"/>
    </source>
</evidence>
<feature type="domain" description="Methyltransferase" evidence="1">
    <location>
        <begin position="52"/>
        <end position="144"/>
    </location>
</feature>
<dbReference type="Pfam" id="PF13649">
    <property type="entry name" value="Methyltransf_25"/>
    <property type="match status" value="1"/>
</dbReference>
<dbReference type="Gene3D" id="3.40.50.150">
    <property type="entry name" value="Vaccinia Virus protein VP39"/>
    <property type="match status" value="1"/>
</dbReference>
<dbReference type="CDD" id="cd02440">
    <property type="entry name" value="AdoMet_MTases"/>
    <property type="match status" value="1"/>
</dbReference>
<proteinExistence type="predicted"/>
<evidence type="ECO:0000259" key="1">
    <source>
        <dbReference type="Pfam" id="PF13649"/>
    </source>
</evidence>
<dbReference type="AlphaFoldDB" id="A0A1H3ZFF7"/>
<organism evidence="2 3">
    <name type="scientific">Bowdeniella nasicola</name>
    <dbReference type="NCBI Taxonomy" id="208480"/>
    <lineage>
        <taxon>Bacteria</taxon>
        <taxon>Bacillati</taxon>
        <taxon>Actinomycetota</taxon>
        <taxon>Actinomycetes</taxon>
        <taxon>Actinomycetales</taxon>
        <taxon>Actinomycetaceae</taxon>
        <taxon>Bowdeniella</taxon>
    </lineage>
</organism>
<gene>
    <name evidence="2" type="ORF">SAMN02910418_01136</name>
</gene>
<keyword evidence="2" id="KW-0808">Transferase</keyword>
<dbReference type="InterPro" id="IPR029063">
    <property type="entry name" value="SAM-dependent_MTases_sf"/>
</dbReference>
<reference evidence="3" key="1">
    <citation type="submission" date="2016-10" db="EMBL/GenBank/DDBJ databases">
        <authorList>
            <person name="Varghese N."/>
            <person name="Submissions S."/>
        </authorList>
    </citation>
    <scope>NUCLEOTIDE SEQUENCE [LARGE SCALE GENOMIC DNA]</scope>
    <source>
        <strain evidence="3">KPR-1</strain>
    </source>
</reference>
<keyword evidence="3" id="KW-1185">Reference proteome</keyword>
<accession>A0A1H3ZFF7</accession>
<keyword evidence="2" id="KW-0489">Methyltransferase</keyword>